<evidence type="ECO:0000256" key="1">
    <source>
        <dbReference type="SAM" id="MobiDB-lite"/>
    </source>
</evidence>
<evidence type="ECO:0000313" key="3">
    <source>
        <dbReference type="Proteomes" id="UP000742024"/>
    </source>
</evidence>
<feature type="compositionally biased region" description="Basic and acidic residues" evidence="1">
    <location>
        <begin position="111"/>
        <end position="140"/>
    </location>
</feature>
<protein>
    <submittedName>
        <fullName evidence="2">Uncharacterized protein</fullName>
    </submittedName>
</protein>
<dbReference type="EMBL" id="SRPR01000069">
    <property type="protein sequence ID" value="KAG5962322.1"/>
    <property type="molecule type" value="Genomic_DNA"/>
</dbReference>
<comment type="caution">
    <text evidence="2">The sequence shown here is derived from an EMBL/GenBank/DDBJ whole genome shotgun (WGS) entry which is preliminary data.</text>
</comment>
<feature type="region of interest" description="Disordered" evidence="1">
    <location>
        <begin position="1"/>
        <end position="35"/>
    </location>
</feature>
<sequence>MAPLTRVAAKAPEAPGFQGSPELGALPQQGVPDPGQLVTLQHEAEVSRLHAIIAESNAQRNVSDAAAAEASAIEVGVVKEEKIWERDESTANIANTEPVVTKRSLRLQRHSLRERQAYEKGKPTRKASLRERQAYEKGKPTQENSIMTDHSMNGTDSGINGHSDSGDTTITDDSVTSYEEYSQSPTGRYWAFHMWSRTQNTRLALTL</sequence>
<feature type="compositionally biased region" description="Low complexity" evidence="1">
    <location>
        <begin position="166"/>
        <end position="177"/>
    </location>
</feature>
<reference evidence="2 3" key="1">
    <citation type="journal article" date="2020" name="bioRxiv">
        <title>Whole genome comparisons of ergot fungi reveals the divergence and evolution of species within the genus Claviceps are the result of varying mechanisms driving genome evolution and host range expansion.</title>
        <authorList>
            <person name="Wyka S.A."/>
            <person name="Mondo S.J."/>
            <person name="Liu M."/>
            <person name="Dettman J."/>
            <person name="Nalam V."/>
            <person name="Broders K.D."/>
        </authorList>
    </citation>
    <scope>NUCLEOTIDE SEQUENCE [LARGE SCALE GENOMIC DNA]</scope>
    <source>
        <strain evidence="2 3">LM583</strain>
    </source>
</reference>
<gene>
    <name evidence="2" type="ORF">E4U57_007092</name>
</gene>
<feature type="compositionally biased region" description="Polar residues" evidence="1">
    <location>
        <begin position="141"/>
        <end position="162"/>
    </location>
</feature>
<accession>A0ABQ7PFK9</accession>
<dbReference type="Proteomes" id="UP000742024">
    <property type="component" value="Unassembled WGS sequence"/>
</dbReference>
<name>A0ABQ7PFK9_9HYPO</name>
<keyword evidence="3" id="KW-1185">Reference proteome</keyword>
<proteinExistence type="predicted"/>
<evidence type="ECO:0000313" key="2">
    <source>
        <dbReference type="EMBL" id="KAG5962322.1"/>
    </source>
</evidence>
<feature type="region of interest" description="Disordered" evidence="1">
    <location>
        <begin position="111"/>
        <end position="179"/>
    </location>
</feature>
<organism evidence="2 3">
    <name type="scientific">Claviceps arundinis</name>
    <dbReference type="NCBI Taxonomy" id="1623583"/>
    <lineage>
        <taxon>Eukaryota</taxon>
        <taxon>Fungi</taxon>
        <taxon>Dikarya</taxon>
        <taxon>Ascomycota</taxon>
        <taxon>Pezizomycotina</taxon>
        <taxon>Sordariomycetes</taxon>
        <taxon>Hypocreomycetidae</taxon>
        <taxon>Hypocreales</taxon>
        <taxon>Clavicipitaceae</taxon>
        <taxon>Claviceps</taxon>
    </lineage>
</organism>